<gene>
    <name evidence="1" type="ORF">T12_13580</name>
</gene>
<comment type="caution">
    <text evidence="1">The sequence shown here is derived from an EMBL/GenBank/DDBJ whole genome shotgun (WGS) entry which is preliminary data.</text>
</comment>
<organism evidence="1 2">
    <name type="scientific">Trichinella patagoniensis</name>
    <dbReference type="NCBI Taxonomy" id="990121"/>
    <lineage>
        <taxon>Eukaryota</taxon>
        <taxon>Metazoa</taxon>
        <taxon>Ecdysozoa</taxon>
        <taxon>Nematoda</taxon>
        <taxon>Enoplea</taxon>
        <taxon>Dorylaimia</taxon>
        <taxon>Trichinellida</taxon>
        <taxon>Trichinellidae</taxon>
        <taxon>Trichinella</taxon>
    </lineage>
</organism>
<proteinExistence type="predicted"/>
<name>A0A0V0Z1B7_9BILA</name>
<evidence type="ECO:0000313" key="1">
    <source>
        <dbReference type="EMBL" id="KRY06354.1"/>
    </source>
</evidence>
<dbReference type="EMBL" id="JYDQ01000826">
    <property type="protein sequence ID" value="KRY06354.1"/>
    <property type="molecule type" value="Genomic_DNA"/>
</dbReference>
<dbReference type="Proteomes" id="UP000054783">
    <property type="component" value="Unassembled WGS sequence"/>
</dbReference>
<reference evidence="1 2" key="1">
    <citation type="submission" date="2015-01" db="EMBL/GenBank/DDBJ databases">
        <title>Evolution of Trichinella species and genotypes.</title>
        <authorList>
            <person name="Korhonen P.K."/>
            <person name="Edoardo P."/>
            <person name="Giuseppe L.R."/>
            <person name="Gasser R.B."/>
        </authorList>
    </citation>
    <scope>NUCLEOTIDE SEQUENCE [LARGE SCALE GENOMIC DNA]</scope>
    <source>
        <strain evidence="1">ISS2496</strain>
    </source>
</reference>
<accession>A0A0V0Z1B7</accession>
<sequence length="92" mass="10915">MSHHYAVKIIRKTIAYEQLEWRWRESKIPSTKIENHFSRHCVRNIMVPDLKLVNNGSRFQRFRKSLEQPVATRVDTLTFLLPESVVPSTHVD</sequence>
<evidence type="ECO:0000313" key="2">
    <source>
        <dbReference type="Proteomes" id="UP000054783"/>
    </source>
</evidence>
<protein>
    <submittedName>
        <fullName evidence="1">Uncharacterized protein</fullName>
    </submittedName>
</protein>
<dbReference type="AlphaFoldDB" id="A0A0V0Z1B7"/>
<keyword evidence="2" id="KW-1185">Reference proteome</keyword>